<feature type="non-terminal residue" evidence="1">
    <location>
        <position position="65"/>
    </location>
</feature>
<accession>O14380</accession>
<dbReference type="EMBL" id="U97376">
    <property type="protein sequence ID" value="AAB63868.1"/>
    <property type="molecule type" value="mRNA"/>
</dbReference>
<sequence>IEGSHRFIMKIVADVEPAAEVSGNFKVSVLEPSIPAVHRVENKHPLESRLKNWEAQRNKFALNAR</sequence>
<feature type="non-terminal residue" evidence="1">
    <location>
        <position position="1"/>
    </location>
</feature>
<proteinExistence type="evidence at transcript level"/>
<evidence type="ECO:0000313" key="1">
    <source>
        <dbReference type="EMBL" id="AAB63868.1"/>
    </source>
</evidence>
<organism evidence="1">
    <name type="scientific">Schizosaccharomyces pombe</name>
    <name type="common">Fission yeast</name>
    <dbReference type="NCBI Taxonomy" id="4896"/>
    <lineage>
        <taxon>Eukaryota</taxon>
        <taxon>Fungi</taxon>
        <taxon>Dikarya</taxon>
        <taxon>Ascomycota</taxon>
        <taxon>Taphrinomycotina</taxon>
        <taxon>Schizosaccharomycetes</taxon>
        <taxon>Schizosaccharomycetales</taxon>
        <taxon>Schizosaccharomycetaceae</taxon>
        <taxon>Schizosaccharomyces</taxon>
    </lineage>
</organism>
<name>O14380_SCHPM</name>
<dbReference type="AlphaFoldDB" id="O14380"/>
<protein>
    <submittedName>
        <fullName evidence="1">Uncharacterized protein</fullName>
    </submittedName>
</protein>
<dbReference type="VEuPathDB" id="FungiDB:SPCC14G10.03c"/>
<reference evidence="1" key="1">
    <citation type="submission" date="1997-04" db="EMBL/GenBank/DDBJ databases">
        <authorList>
            <person name="Jang Y.-J."/>
            <person name="Yoo H.-S."/>
        </authorList>
    </citation>
    <scope>NUCLEOTIDE SEQUENCE</scope>
    <source>
        <strain evidence="1">972h-</strain>
    </source>
</reference>